<reference evidence="2 3" key="1">
    <citation type="submission" date="2019-03" db="EMBL/GenBank/DDBJ databases">
        <title>Rhodosporidium diobovatum UCD-FST 08-225 genome sequencing, assembly, and annotation.</title>
        <authorList>
            <person name="Fakankun I.U."/>
            <person name="Fristensky B."/>
            <person name="Levin D.B."/>
        </authorList>
    </citation>
    <scope>NUCLEOTIDE SEQUENCE [LARGE SCALE GENOMIC DNA]</scope>
    <source>
        <strain evidence="2 3">UCD-FST 08-225</strain>
    </source>
</reference>
<gene>
    <name evidence="2" type="ORF">DMC30DRAFT_401898</name>
</gene>
<feature type="compositionally biased region" description="Polar residues" evidence="1">
    <location>
        <begin position="54"/>
        <end position="64"/>
    </location>
</feature>
<sequence length="208" mass="22609">MPAATDALSHAARSLSPDPSPPPLYARRWPSPHPPRPAQIDVRLATDPPHGQSGRPSAQASSPAESLVLDLFLVATVPLSDDVARRVAGAGPGAEPDLGEAPRPQAHHVLPRPHRVPKGRTDDHLCRERVCRRHGRRVGRAARRDDPPREGPPAQREHLHSLFSRRRHGPAPLFHADATGDTRDAPLVLPWVGWIAHPQHAADVVRPA</sequence>
<feature type="region of interest" description="Disordered" evidence="1">
    <location>
        <begin position="87"/>
        <end position="123"/>
    </location>
</feature>
<feature type="region of interest" description="Disordered" evidence="1">
    <location>
        <begin position="135"/>
        <end position="156"/>
    </location>
</feature>
<feature type="compositionally biased region" description="Basic residues" evidence="1">
    <location>
        <begin position="105"/>
        <end position="118"/>
    </location>
</feature>
<feature type="region of interest" description="Disordered" evidence="1">
    <location>
        <begin position="1"/>
        <end position="64"/>
    </location>
</feature>
<keyword evidence="3" id="KW-1185">Reference proteome</keyword>
<evidence type="ECO:0000256" key="1">
    <source>
        <dbReference type="SAM" id="MobiDB-lite"/>
    </source>
</evidence>
<dbReference type="Proteomes" id="UP000311382">
    <property type="component" value="Unassembled WGS sequence"/>
</dbReference>
<organism evidence="2 3">
    <name type="scientific">Rhodotorula diobovata</name>
    <dbReference type="NCBI Taxonomy" id="5288"/>
    <lineage>
        <taxon>Eukaryota</taxon>
        <taxon>Fungi</taxon>
        <taxon>Dikarya</taxon>
        <taxon>Basidiomycota</taxon>
        <taxon>Pucciniomycotina</taxon>
        <taxon>Microbotryomycetes</taxon>
        <taxon>Sporidiobolales</taxon>
        <taxon>Sporidiobolaceae</taxon>
        <taxon>Rhodotorula</taxon>
    </lineage>
</organism>
<protein>
    <submittedName>
        <fullName evidence="2">Uncharacterized protein</fullName>
    </submittedName>
</protein>
<comment type="caution">
    <text evidence="2">The sequence shown here is derived from an EMBL/GenBank/DDBJ whole genome shotgun (WGS) entry which is preliminary data.</text>
</comment>
<evidence type="ECO:0000313" key="2">
    <source>
        <dbReference type="EMBL" id="TNY18922.1"/>
    </source>
</evidence>
<name>A0A5C5FRS4_9BASI</name>
<dbReference type="AlphaFoldDB" id="A0A5C5FRS4"/>
<accession>A0A5C5FRS4</accession>
<proteinExistence type="predicted"/>
<feature type="compositionally biased region" description="Basic and acidic residues" evidence="1">
    <location>
        <begin position="142"/>
        <end position="156"/>
    </location>
</feature>
<dbReference type="EMBL" id="SOZI01000116">
    <property type="protein sequence ID" value="TNY18922.1"/>
    <property type="molecule type" value="Genomic_DNA"/>
</dbReference>
<evidence type="ECO:0000313" key="3">
    <source>
        <dbReference type="Proteomes" id="UP000311382"/>
    </source>
</evidence>